<dbReference type="OrthoDB" id="9790144at2"/>
<name>A0A4P6Y700_9FLAO</name>
<reference evidence="3" key="1">
    <citation type="submission" date="2019-03" db="EMBL/GenBank/DDBJ databases">
        <title>Flavobacterium sp.</title>
        <authorList>
            <person name="Kim H."/>
        </authorList>
    </citation>
    <scope>NUCLEOTIDE SEQUENCE [LARGE SCALE GENOMIC DNA]</scope>
    <source>
        <strain evidence="3">GS13</strain>
    </source>
</reference>
<dbReference type="AlphaFoldDB" id="A0A4P6Y700"/>
<dbReference type="PROSITE" id="PS50234">
    <property type="entry name" value="VWFA"/>
    <property type="match status" value="1"/>
</dbReference>
<evidence type="ECO:0000313" key="2">
    <source>
        <dbReference type="EMBL" id="QBN17258.1"/>
    </source>
</evidence>
<dbReference type="Proteomes" id="UP000291124">
    <property type="component" value="Chromosome"/>
</dbReference>
<dbReference type="EMBL" id="CP037933">
    <property type="protein sequence ID" value="QBN17258.1"/>
    <property type="molecule type" value="Genomic_DNA"/>
</dbReference>
<organism evidence="2 3">
    <name type="scientific">Flavobacterium nackdongense</name>
    <dbReference type="NCBI Taxonomy" id="2547394"/>
    <lineage>
        <taxon>Bacteria</taxon>
        <taxon>Pseudomonadati</taxon>
        <taxon>Bacteroidota</taxon>
        <taxon>Flavobacteriia</taxon>
        <taxon>Flavobacteriales</taxon>
        <taxon>Flavobacteriaceae</taxon>
        <taxon>Flavobacterium</taxon>
    </lineage>
</organism>
<feature type="domain" description="VWFA" evidence="1">
    <location>
        <begin position="7"/>
        <end position="191"/>
    </location>
</feature>
<protein>
    <submittedName>
        <fullName evidence="2">VWA domain-containing protein</fullName>
    </submittedName>
</protein>
<dbReference type="SUPFAM" id="SSF53300">
    <property type="entry name" value="vWA-like"/>
    <property type="match status" value="1"/>
</dbReference>
<proteinExistence type="predicted"/>
<dbReference type="RefSeq" id="WP_133274790.1">
    <property type="nucleotide sequence ID" value="NZ_CP037933.1"/>
</dbReference>
<evidence type="ECO:0000313" key="3">
    <source>
        <dbReference type="Proteomes" id="UP000291124"/>
    </source>
</evidence>
<sequence length="218" mass="24801">MKNKKTLYHFVLDKSGSMSSCRETTILGFNKQLETIKQLQKEFPDQEFAVSLTTFNDSIDNIFTQLALNAFEKLTPEMYEPNGCTALLDAIGMSINQIRITNESKIVNDEMSVVMVILTDGLENASKEFTFHNIAKTIKSLEQTEKWSFSFLGADIDAIHTSKMLNIKEENVVSFNKSDMGEMMNEISNGMREYSNSKSTGKIKNSFLDFIVKKDRRN</sequence>
<accession>A0A4P6Y700</accession>
<gene>
    <name evidence="2" type="ORF">E1750_00035</name>
</gene>
<dbReference type="KEGG" id="fnk:E1750_00035"/>
<dbReference type="InterPro" id="IPR036465">
    <property type="entry name" value="vWFA_dom_sf"/>
</dbReference>
<dbReference type="Pfam" id="PF00092">
    <property type="entry name" value="VWA"/>
    <property type="match status" value="1"/>
</dbReference>
<evidence type="ECO:0000259" key="1">
    <source>
        <dbReference type="PROSITE" id="PS50234"/>
    </source>
</evidence>
<dbReference type="InterPro" id="IPR002035">
    <property type="entry name" value="VWF_A"/>
</dbReference>
<keyword evidence="3" id="KW-1185">Reference proteome</keyword>
<dbReference type="Gene3D" id="3.40.50.410">
    <property type="entry name" value="von Willebrand factor, type A domain"/>
    <property type="match status" value="1"/>
</dbReference>